<dbReference type="Proteomes" id="UP000594015">
    <property type="component" value="Chromosome"/>
</dbReference>
<name>A0AAE7NPM6_9BRAD</name>
<evidence type="ECO:0000313" key="2">
    <source>
        <dbReference type="Proteomes" id="UP000594015"/>
    </source>
</evidence>
<protein>
    <submittedName>
        <fullName evidence="1">Uncharacterized protein</fullName>
    </submittedName>
</protein>
<dbReference type="KEGG" id="barh:WN72_25595"/>
<reference evidence="1 2" key="1">
    <citation type="submission" date="2018-06" db="EMBL/GenBank/DDBJ databases">
        <title>Comparative genomics of Bradyrhizobium nodulating Arachidis hypogaea.</title>
        <authorList>
            <person name="Li Y."/>
        </authorList>
    </citation>
    <scope>NUCLEOTIDE SEQUENCE [LARGE SCALE GENOMIC DNA]</scope>
    <source>
        <strain evidence="1 2">CCBAU 051107</strain>
    </source>
</reference>
<organism evidence="1 2">
    <name type="scientific">Bradyrhizobium arachidis</name>
    <dbReference type="NCBI Taxonomy" id="858423"/>
    <lineage>
        <taxon>Bacteria</taxon>
        <taxon>Pseudomonadati</taxon>
        <taxon>Pseudomonadota</taxon>
        <taxon>Alphaproteobacteria</taxon>
        <taxon>Hyphomicrobiales</taxon>
        <taxon>Nitrobacteraceae</taxon>
        <taxon>Bradyrhizobium</taxon>
    </lineage>
</organism>
<gene>
    <name evidence="1" type="ORF">WN72_25595</name>
</gene>
<sequence>MVDMMTPAESLELAERFAWAADQAWDPISKSQLEALDKSSSVLAKSAAVLNRSSQALEIIEQRRKK</sequence>
<dbReference type="EMBL" id="CP030050">
    <property type="protein sequence ID" value="QOZ69312.1"/>
    <property type="molecule type" value="Genomic_DNA"/>
</dbReference>
<evidence type="ECO:0000313" key="1">
    <source>
        <dbReference type="EMBL" id="QOZ69312.1"/>
    </source>
</evidence>
<proteinExistence type="predicted"/>
<dbReference type="AlphaFoldDB" id="A0AAE7NPM6"/>
<accession>A0AAE7NPM6</accession>